<evidence type="ECO:0000313" key="3">
    <source>
        <dbReference type="Proteomes" id="UP001141552"/>
    </source>
</evidence>
<reference evidence="2" key="1">
    <citation type="submission" date="2022-02" db="EMBL/GenBank/DDBJ databases">
        <authorList>
            <person name="Henning P.M."/>
            <person name="McCubbin A.G."/>
            <person name="Shore J.S."/>
        </authorList>
    </citation>
    <scope>NUCLEOTIDE SEQUENCE</scope>
    <source>
        <strain evidence="2">F60SS</strain>
        <tissue evidence="2">Leaves</tissue>
    </source>
</reference>
<gene>
    <name evidence="2" type="ORF">Tsubulata_038897</name>
</gene>
<evidence type="ECO:0000313" key="2">
    <source>
        <dbReference type="EMBL" id="KAJ4835669.1"/>
    </source>
</evidence>
<protein>
    <submittedName>
        <fullName evidence="2">Uncharacterized protein</fullName>
    </submittedName>
</protein>
<keyword evidence="3" id="KW-1185">Reference proteome</keyword>
<name>A0A9Q0FQ36_9ROSI</name>
<feature type="compositionally biased region" description="Polar residues" evidence="1">
    <location>
        <begin position="200"/>
        <end position="217"/>
    </location>
</feature>
<dbReference type="Proteomes" id="UP001141552">
    <property type="component" value="Unassembled WGS sequence"/>
</dbReference>
<comment type="caution">
    <text evidence="2">The sequence shown here is derived from an EMBL/GenBank/DDBJ whole genome shotgun (WGS) entry which is preliminary data.</text>
</comment>
<dbReference type="OrthoDB" id="911161at2759"/>
<feature type="region of interest" description="Disordered" evidence="1">
    <location>
        <begin position="90"/>
        <end position="114"/>
    </location>
</feature>
<feature type="compositionally biased region" description="Basic and acidic residues" evidence="1">
    <location>
        <begin position="104"/>
        <end position="114"/>
    </location>
</feature>
<sequence>MPAALTSTIPETAVISYPDPLPVVVASSFLDFEPSEQVNVPILVPSRNLGPSSSLGTLPLASNILKLNDPIPVPSSSAIPSSSLDTLPLASSLPNAPAKAVQQPEDHRSNQDHRSFAEVVDASKTRFGFGRPNDNIDDRNVISSFIPKNDDVKWLQNCATGVLKTPIPINRPAAFDQQRMNETSSSEDPFKLRPIIKRSVPNTEPLQLSQSAQSPKSIPSELPSYEQSTPKPRCPHNTNPLPEPSALYRLREEAQSSSKKEAAAARNVPHQVTRSLVEIRDVYPPLRIDPNNPWQIKKRITSTEIVFLLVIDYTDHESPQKFQSDNLYFKNGPDNSYFLGMIDVVRGKPLNPGDEVGLFWDVRTGTFGFKVLRRGSSFC</sequence>
<organism evidence="2 3">
    <name type="scientific">Turnera subulata</name>
    <dbReference type="NCBI Taxonomy" id="218843"/>
    <lineage>
        <taxon>Eukaryota</taxon>
        <taxon>Viridiplantae</taxon>
        <taxon>Streptophyta</taxon>
        <taxon>Embryophyta</taxon>
        <taxon>Tracheophyta</taxon>
        <taxon>Spermatophyta</taxon>
        <taxon>Magnoliopsida</taxon>
        <taxon>eudicotyledons</taxon>
        <taxon>Gunneridae</taxon>
        <taxon>Pentapetalae</taxon>
        <taxon>rosids</taxon>
        <taxon>fabids</taxon>
        <taxon>Malpighiales</taxon>
        <taxon>Passifloraceae</taxon>
        <taxon>Turnera</taxon>
    </lineage>
</organism>
<dbReference type="PANTHER" id="PTHR36264:SF5">
    <property type="entry name" value="SET DOMAIN-CONTAINING PROTEIN"/>
    <property type="match status" value="1"/>
</dbReference>
<accession>A0A9Q0FQ36</accession>
<proteinExistence type="predicted"/>
<dbReference type="EMBL" id="JAKUCV010004347">
    <property type="protein sequence ID" value="KAJ4835669.1"/>
    <property type="molecule type" value="Genomic_DNA"/>
</dbReference>
<dbReference type="PANTHER" id="PTHR36264">
    <property type="entry name" value="SET DOMAIN-CONTAINING PROTEIN"/>
    <property type="match status" value="1"/>
</dbReference>
<feature type="compositionally biased region" description="Polar residues" evidence="1">
    <location>
        <begin position="225"/>
        <end position="240"/>
    </location>
</feature>
<evidence type="ECO:0000256" key="1">
    <source>
        <dbReference type="SAM" id="MobiDB-lite"/>
    </source>
</evidence>
<feature type="region of interest" description="Disordered" evidence="1">
    <location>
        <begin position="173"/>
        <end position="244"/>
    </location>
</feature>
<dbReference type="AlphaFoldDB" id="A0A9Q0FQ36"/>
<feature type="compositionally biased region" description="Polar residues" evidence="1">
    <location>
        <begin position="178"/>
        <end position="187"/>
    </location>
</feature>
<reference evidence="2" key="2">
    <citation type="journal article" date="2023" name="Plants (Basel)">
        <title>Annotation of the Turnera subulata (Passifloraceae) Draft Genome Reveals the S-Locus Evolved after the Divergence of Turneroideae from Passifloroideae in a Stepwise Manner.</title>
        <authorList>
            <person name="Henning P.M."/>
            <person name="Roalson E.H."/>
            <person name="Mir W."/>
            <person name="McCubbin A.G."/>
            <person name="Shore J.S."/>
        </authorList>
    </citation>
    <scope>NUCLEOTIDE SEQUENCE</scope>
    <source>
        <strain evidence="2">F60SS</strain>
    </source>
</reference>